<evidence type="ECO:0000313" key="3">
    <source>
        <dbReference type="Proteomes" id="UP000228934"/>
    </source>
</evidence>
<feature type="non-terminal residue" evidence="2">
    <location>
        <position position="1"/>
    </location>
</feature>
<accession>A0A2G9PMQ5</accession>
<reference evidence="3" key="1">
    <citation type="journal article" date="2017" name="Nat. Commun.">
        <title>The North American bullfrog draft genome provides insight into hormonal regulation of long noncoding RNA.</title>
        <authorList>
            <person name="Hammond S.A."/>
            <person name="Warren R.L."/>
            <person name="Vandervalk B.P."/>
            <person name="Kucuk E."/>
            <person name="Khan H."/>
            <person name="Gibb E.A."/>
            <person name="Pandoh P."/>
            <person name="Kirk H."/>
            <person name="Zhao Y."/>
            <person name="Jones M."/>
            <person name="Mungall A.J."/>
            <person name="Coope R."/>
            <person name="Pleasance S."/>
            <person name="Moore R.A."/>
            <person name="Holt R.A."/>
            <person name="Round J.M."/>
            <person name="Ohora S."/>
            <person name="Walle B.V."/>
            <person name="Veldhoen N."/>
            <person name="Helbing C.C."/>
            <person name="Birol I."/>
        </authorList>
    </citation>
    <scope>NUCLEOTIDE SEQUENCE [LARGE SCALE GENOMIC DNA]</scope>
</reference>
<dbReference type="Pfam" id="PF23150">
    <property type="entry name" value="CFAP61_dimer"/>
    <property type="match status" value="1"/>
</dbReference>
<dbReference type="InterPro" id="IPR038884">
    <property type="entry name" value="CFAP61"/>
</dbReference>
<keyword evidence="3" id="KW-1185">Reference proteome</keyword>
<dbReference type="EMBL" id="KV922523">
    <property type="protein sequence ID" value="PIO04624.1"/>
    <property type="molecule type" value="Genomic_DNA"/>
</dbReference>
<dbReference type="OrthoDB" id="382863at2759"/>
<dbReference type="InterPro" id="IPR056299">
    <property type="entry name" value="CFAP61_dimer"/>
</dbReference>
<feature type="domain" description="CFAP61 dimerisation" evidence="1">
    <location>
        <begin position="205"/>
        <end position="272"/>
    </location>
</feature>
<feature type="non-terminal residue" evidence="2">
    <location>
        <position position="273"/>
    </location>
</feature>
<sequence length="273" mass="30717">NVIVYGNTLDAYTTVGTLLSIGISGIRIHLVQPPLTSNITCFNNYTIEETVQKALMAAGVTTYYNCKLAQWNDGADPDPIHCASFTTDTKPLRLQCSVVFSFFQKGVDHQAFIAINDACLVYDRRLVIDTTFHTNDISIRAAGPLTKYSNRYYANEWSHSYFSSKEIGCQLAACMLPLFDPTLEPMSEPPQEQDKLITIYKGPVIQEIVTGKAANGDYFRLHINQYNMVETITCLSLKPFPASNIICLYGQHERLLNNLCSRFQEGLIKDLYR</sequence>
<name>A0A2G9PMQ5_AQUCT</name>
<protein>
    <recommendedName>
        <fullName evidence="1">CFAP61 dimerisation domain-containing protein</fullName>
    </recommendedName>
</protein>
<organism evidence="2 3">
    <name type="scientific">Aquarana catesbeiana</name>
    <name type="common">American bullfrog</name>
    <name type="synonym">Rana catesbeiana</name>
    <dbReference type="NCBI Taxonomy" id="8400"/>
    <lineage>
        <taxon>Eukaryota</taxon>
        <taxon>Metazoa</taxon>
        <taxon>Chordata</taxon>
        <taxon>Craniata</taxon>
        <taxon>Vertebrata</taxon>
        <taxon>Euteleostomi</taxon>
        <taxon>Amphibia</taxon>
        <taxon>Batrachia</taxon>
        <taxon>Anura</taxon>
        <taxon>Neobatrachia</taxon>
        <taxon>Ranoidea</taxon>
        <taxon>Ranidae</taxon>
        <taxon>Aquarana</taxon>
    </lineage>
</organism>
<evidence type="ECO:0000259" key="1">
    <source>
        <dbReference type="Pfam" id="PF23150"/>
    </source>
</evidence>
<evidence type="ECO:0000313" key="2">
    <source>
        <dbReference type="EMBL" id="PIO04624.1"/>
    </source>
</evidence>
<dbReference type="PANTHER" id="PTHR21178">
    <property type="entry name" value="CILIA- AND FLAGELLA-ASSOCIATED PROTEIN 61"/>
    <property type="match status" value="1"/>
</dbReference>
<dbReference type="PANTHER" id="PTHR21178:SF8">
    <property type="entry name" value="CILIA- AND FLAGELLA-ASSOCIATED PROTEIN 61"/>
    <property type="match status" value="1"/>
</dbReference>
<gene>
    <name evidence="2" type="ORF">AB205_0061080</name>
</gene>
<dbReference type="Proteomes" id="UP000228934">
    <property type="component" value="Unassembled WGS sequence"/>
</dbReference>
<proteinExistence type="predicted"/>
<dbReference type="AlphaFoldDB" id="A0A2G9PMQ5"/>